<sequence length="95" mass="10532">MYMVFVIFNIDFNIVLISEYTTGLKCLELEDLRCSSAVAVEPLQAKTGQLPLLEGDPHAYRTYSLSSIPLLQICNASIYNLNPTGPSIESTALYK</sequence>
<reference evidence="1 2" key="1">
    <citation type="submission" date="2024-08" db="EMBL/GenBank/DDBJ databases">
        <authorList>
            <person name="Will J Nash"/>
            <person name="Angela Man"/>
            <person name="Seanna McTaggart"/>
            <person name="Kendall Baker"/>
            <person name="Tom Barker"/>
            <person name="Leah Catchpole"/>
            <person name="Alex Durrant"/>
            <person name="Karim Gharbi"/>
            <person name="Naomi Irish"/>
            <person name="Gemy Kaithakottil"/>
            <person name="Debby Ku"/>
            <person name="Aaliyah Providence"/>
            <person name="Felix Shaw"/>
            <person name="David Swarbreck"/>
            <person name="Chris Watkins"/>
            <person name="Ann M. McCartney"/>
            <person name="Giulio Formenti"/>
            <person name="Alice Mouton"/>
            <person name="Noel Vella"/>
            <person name="Bjorn M von Reumont"/>
            <person name="Adriana Vella"/>
            <person name="Wilfried Haerty"/>
        </authorList>
    </citation>
    <scope>NUCLEOTIDE SEQUENCE [LARGE SCALE GENOMIC DNA]</scope>
</reference>
<keyword evidence="2" id="KW-1185">Reference proteome</keyword>
<evidence type="ECO:0000313" key="1">
    <source>
        <dbReference type="EMBL" id="CAL7945347.1"/>
    </source>
</evidence>
<dbReference type="Proteomes" id="UP001642520">
    <property type="component" value="Unassembled WGS sequence"/>
</dbReference>
<name>A0ABP1NYC0_XYLVO</name>
<organism evidence="1 2">
    <name type="scientific">Xylocopa violacea</name>
    <name type="common">Violet carpenter bee</name>
    <name type="synonym">Apis violacea</name>
    <dbReference type="NCBI Taxonomy" id="135666"/>
    <lineage>
        <taxon>Eukaryota</taxon>
        <taxon>Metazoa</taxon>
        <taxon>Ecdysozoa</taxon>
        <taxon>Arthropoda</taxon>
        <taxon>Hexapoda</taxon>
        <taxon>Insecta</taxon>
        <taxon>Pterygota</taxon>
        <taxon>Neoptera</taxon>
        <taxon>Endopterygota</taxon>
        <taxon>Hymenoptera</taxon>
        <taxon>Apocrita</taxon>
        <taxon>Aculeata</taxon>
        <taxon>Apoidea</taxon>
        <taxon>Anthophila</taxon>
        <taxon>Apidae</taxon>
        <taxon>Xylocopa</taxon>
        <taxon>Xylocopa</taxon>
    </lineage>
</organism>
<comment type="caution">
    <text evidence="1">The sequence shown here is derived from an EMBL/GenBank/DDBJ whole genome shotgun (WGS) entry which is preliminary data.</text>
</comment>
<accession>A0ABP1NYC0</accession>
<proteinExistence type="predicted"/>
<dbReference type="EMBL" id="CAXAJV020001293">
    <property type="protein sequence ID" value="CAL7945347.1"/>
    <property type="molecule type" value="Genomic_DNA"/>
</dbReference>
<evidence type="ECO:0000313" key="2">
    <source>
        <dbReference type="Proteomes" id="UP001642520"/>
    </source>
</evidence>
<protein>
    <submittedName>
        <fullName evidence="1">Uncharacterized protein</fullName>
    </submittedName>
</protein>
<gene>
    <name evidence="1" type="ORF">XYLVIOL_LOCUS7157</name>
</gene>